<dbReference type="RefSeq" id="WP_268007725.1">
    <property type="nucleotide sequence ID" value="NZ_BSUT01000001.1"/>
</dbReference>
<dbReference type="InterPro" id="IPR059123">
    <property type="entry name" value="StrF_dom"/>
</dbReference>
<dbReference type="Proteomes" id="UP001164761">
    <property type="component" value="Chromosome"/>
</dbReference>
<evidence type="ECO:0000313" key="2">
    <source>
        <dbReference type="EMBL" id="WAH43819.1"/>
    </source>
</evidence>
<dbReference type="EMBL" id="CP104067">
    <property type="protein sequence ID" value="WAH43819.1"/>
    <property type="molecule type" value="Genomic_DNA"/>
</dbReference>
<dbReference type="Gene3D" id="3.90.550.10">
    <property type="entry name" value="Spore Coat Polysaccharide Biosynthesis Protein SpsA, Chain A"/>
    <property type="match status" value="1"/>
</dbReference>
<evidence type="ECO:0000259" key="1">
    <source>
        <dbReference type="Pfam" id="PF13712"/>
    </source>
</evidence>
<name>A0ABY6ZLN8_9BACL</name>
<organism evidence="2 3">
    <name type="scientific">Alicyclobacillus fastidiosus</name>
    <dbReference type="NCBI Taxonomy" id="392011"/>
    <lineage>
        <taxon>Bacteria</taxon>
        <taxon>Bacillati</taxon>
        <taxon>Bacillota</taxon>
        <taxon>Bacilli</taxon>
        <taxon>Bacillales</taxon>
        <taxon>Alicyclobacillaceae</taxon>
        <taxon>Alicyclobacillus</taxon>
    </lineage>
</organism>
<evidence type="ECO:0000313" key="3">
    <source>
        <dbReference type="Proteomes" id="UP001164761"/>
    </source>
</evidence>
<gene>
    <name evidence="2" type="ORF">NZD89_10770</name>
</gene>
<accession>A0ABY6ZLN8</accession>
<dbReference type="Pfam" id="PF13712">
    <property type="entry name" value="Glyco_tranf_2_5"/>
    <property type="match status" value="1"/>
</dbReference>
<dbReference type="SUPFAM" id="SSF53448">
    <property type="entry name" value="Nucleotide-diphospho-sugar transferases"/>
    <property type="match status" value="1"/>
</dbReference>
<keyword evidence="3" id="KW-1185">Reference proteome</keyword>
<protein>
    <submittedName>
        <fullName evidence="2">Glycosyltransferase family protein</fullName>
    </submittedName>
</protein>
<sequence>MNPTKISFVICVNDDNLYGTCMNHIQALNVPHGYSVEILPIHDAHSMTQAYNSAIRQSDAKYRVYLHQDVLIINPNFIGDILTVFMTEPRLGLLGMVGCKVLPPDGVWWKDHRLFGKVILPDRILELLPVEGTFEIVDAVDGLLMATQYDVWWREDLFDGFHLYDTSQCLEFKKHGYLVGVPNQHTPWCKHGFDVPIGNPDEWSTKAAAYERNHRIFIKNYLP</sequence>
<proteinExistence type="predicted"/>
<feature type="domain" description="Streptomycin biosynthesis protein StrF" evidence="1">
    <location>
        <begin position="7"/>
        <end position="221"/>
    </location>
</feature>
<reference evidence="2" key="1">
    <citation type="submission" date="2022-08" db="EMBL/GenBank/DDBJ databases">
        <title>Alicyclobacillus fastidiosus DSM 17978, complete genome.</title>
        <authorList>
            <person name="Wang Q."/>
            <person name="Cai R."/>
            <person name="Wang Z."/>
        </authorList>
    </citation>
    <scope>NUCLEOTIDE SEQUENCE</scope>
    <source>
        <strain evidence="2">DSM 17978</strain>
    </source>
</reference>
<dbReference type="InterPro" id="IPR029044">
    <property type="entry name" value="Nucleotide-diphossugar_trans"/>
</dbReference>